<dbReference type="Pfam" id="PF03120">
    <property type="entry name" value="OB_DNA_ligase"/>
    <property type="match status" value="1"/>
</dbReference>
<sequence length="743" mass="84294">MDKKRVFDRIEKLKKEINYHRYLYHVLDKQEISDAALDSLKNELMKLEKQFPEFLTPDSPTQRVGGNPLEKFRKVAHTVRMTSLNDAFSEEELHEWETRIKKLVSDFKFHVSELDYFAEAKGDGFAVSLIYKNGVFKTGSIRLGVRQHANYDNNSLKQNGFRLMPLESSNILFKLLTGSTRGDGITGEDVTENLKTVESIPLSIQKNIVELSKKHKEIKIILEKYPRVKQFLSSIHKITEIEVRGEVYMPKDAFNAANKEQKKKGLPVFANPRNIAAGSIRQLNPKITASRNLEFFAWDLVTNLGQETHEEEHLIMRILGFPTVPLTKHCKNTNEIIEFWKEVGRKREKLPFLIDGVVIQINNGKIFEKLGIVGKAPRGAIAFKFPAEETTTIVKNIIVQVGRTGVLTPVATLKPVRIGGVTVTHATLHNIDEIRRLDVRTGDTVIVERAGDVIPAVTGVLRRLRPKNAKEFHMPLHCPVCNSPVKKIESADKKQEFSVAYYCSNKNCGAVEREKLYHFISKKAFDIQGLGPKIIDALIESGLIKNAADIFTLKKEELEPLERFAEKSASKLIASINQKRTIELNRFIYSLGIHHVGEETAIDLAKNFGSINALNLASPEKLEKIRDIGGVVAKSIYNWFRDKKNRELLNRFKKAGLKIKIESQKPKKHKFKDKTFVLTGELESFTRDEAKGKIRNLGGEISESVNKKTDYVVAGENPGLKYNKAMKFGVKILSEEEFLNIIK</sequence>
<dbReference type="PANTHER" id="PTHR23389:SF9">
    <property type="entry name" value="DNA LIGASE"/>
    <property type="match status" value="1"/>
</dbReference>
<evidence type="ECO:0000256" key="2">
    <source>
        <dbReference type="ARBA" id="ARBA00012722"/>
    </source>
</evidence>
<comment type="caution">
    <text evidence="16">The sequence shown here is derived from an EMBL/GenBank/DDBJ whole genome shotgun (WGS) entry which is preliminary data.</text>
</comment>
<feature type="binding site" evidence="14">
    <location>
        <position position="246"/>
    </location>
    <ligand>
        <name>NAD(+)</name>
        <dbReference type="ChEBI" id="CHEBI:57540"/>
    </ligand>
</feature>
<dbReference type="InterPro" id="IPR041663">
    <property type="entry name" value="DisA/LigA_HHH"/>
</dbReference>
<dbReference type="AlphaFoldDB" id="A0A1G2LNJ9"/>
<dbReference type="CDD" id="cd17748">
    <property type="entry name" value="BRCT_DNA_ligase_like"/>
    <property type="match status" value="1"/>
</dbReference>
<evidence type="ECO:0000256" key="5">
    <source>
        <dbReference type="ARBA" id="ARBA00022705"/>
    </source>
</evidence>
<dbReference type="InterPro" id="IPR013840">
    <property type="entry name" value="DNAligase_N"/>
</dbReference>
<dbReference type="SUPFAM" id="SSF52113">
    <property type="entry name" value="BRCT domain"/>
    <property type="match status" value="1"/>
</dbReference>
<evidence type="ECO:0000256" key="6">
    <source>
        <dbReference type="ARBA" id="ARBA00022723"/>
    </source>
</evidence>
<organism evidence="16 17">
    <name type="scientific">Candidatus Sungbacteria bacterium RIFCSPLOWO2_12_FULL_41_11</name>
    <dbReference type="NCBI Taxonomy" id="1802286"/>
    <lineage>
        <taxon>Bacteria</taxon>
        <taxon>Candidatus Sungiibacteriota</taxon>
    </lineage>
</organism>
<dbReference type="InterPro" id="IPR033136">
    <property type="entry name" value="DNA_ligase_CS"/>
</dbReference>
<dbReference type="PROSITE" id="PS50172">
    <property type="entry name" value="BRCT"/>
    <property type="match status" value="1"/>
</dbReference>
<dbReference type="SUPFAM" id="SSF56091">
    <property type="entry name" value="DNA ligase/mRNA capping enzyme, catalytic domain"/>
    <property type="match status" value="2"/>
</dbReference>
<reference evidence="16 17" key="1">
    <citation type="journal article" date="2016" name="Nat. Commun.">
        <title>Thousands of microbial genomes shed light on interconnected biogeochemical processes in an aquifer system.</title>
        <authorList>
            <person name="Anantharaman K."/>
            <person name="Brown C.T."/>
            <person name="Hug L.A."/>
            <person name="Sharon I."/>
            <person name="Castelle C.J."/>
            <person name="Probst A.J."/>
            <person name="Thomas B.C."/>
            <person name="Singh A."/>
            <person name="Wilkins M.J."/>
            <person name="Karaoz U."/>
            <person name="Brodie E.L."/>
            <person name="Williams K.H."/>
            <person name="Hubbard S.S."/>
            <person name="Banfield J.F."/>
        </authorList>
    </citation>
    <scope>NUCLEOTIDE SEQUENCE [LARGE SCALE GENOMIC DNA]</scope>
</reference>
<dbReference type="GO" id="GO:0005829">
    <property type="term" value="C:cytosol"/>
    <property type="evidence" value="ECO:0007669"/>
    <property type="project" value="TreeGrafter"/>
</dbReference>
<dbReference type="EMBL" id="MHQY01000033">
    <property type="protein sequence ID" value="OHA13153.1"/>
    <property type="molecule type" value="Genomic_DNA"/>
</dbReference>
<evidence type="ECO:0000256" key="7">
    <source>
        <dbReference type="ARBA" id="ARBA00022763"/>
    </source>
</evidence>
<dbReference type="FunFam" id="1.10.150.20:FF:000007">
    <property type="entry name" value="DNA ligase"/>
    <property type="match status" value="1"/>
</dbReference>
<evidence type="ECO:0000256" key="3">
    <source>
        <dbReference type="ARBA" id="ARBA00013308"/>
    </source>
</evidence>
<dbReference type="GO" id="GO:0046872">
    <property type="term" value="F:metal ion binding"/>
    <property type="evidence" value="ECO:0007669"/>
    <property type="project" value="UniProtKB-KW"/>
</dbReference>
<gene>
    <name evidence="14" type="primary">ligA</name>
    <name evidence="16" type="ORF">A3G49_02195</name>
</gene>
<dbReference type="PIRSF" id="PIRSF001604">
    <property type="entry name" value="LigA"/>
    <property type="match status" value="1"/>
</dbReference>
<evidence type="ECO:0000313" key="16">
    <source>
        <dbReference type="EMBL" id="OHA13153.1"/>
    </source>
</evidence>
<dbReference type="SMART" id="SM00532">
    <property type="entry name" value="LIGANc"/>
    <property type="match status" value="1"/>
</dbReference>
<feature type="active site" description="N6-AMP-lysine intermediate" evidence="14">
    <location>
        <position position="121"/>
    </location>
</feature>
<dbReference type="GO" id="GO:0006281">
    <property type="term" value="P:DNA repair"/>
    <property type="evidence" value="ECO:0007669"/>
    <property type="project" value="UniProtKB-KW"/>
</dbReference>
<dbReference type="Pfam" id="PF01653">
    <property type="entry name" value="DNA_ligase_aden"/>
    <property type="match status" value="3"/>
</dbReference>
<feature type="binding site" evidence="14">
    <location>
        <position position="181"/>
    </location>
    <ligand>
        <name>NAD(+)</name>
        <dbReference type="ChEBI" id="CHEBI:57540"/>
    </ligand>
</feature>
<keyword evidence="14" id="KW-0464">Manganese</keyword>
<dbReference type="FunFam" id="1.10.150.20:FF:000006">
    <property type="entry name" value="DNA ligase"/>
    <property type="match status" value="1"/>
</dbReference>
<dbReference type="Pfam" id="PF00533">
    <property type="entry name" value="BRCT"/>
    <property type="match status" value="1"/>
</dbReference>
<dbReference type="InterPro" id="IPR010994">
    <property type="entry name" value="RuvA_2-like"/>
</dbReference>
<comment type="catalytic activity">
    <reaction evidence="12 14">
        <text>NAD(+) + (deoxyribonucleotide)n-3'-hydroxyl + 5'-phospho-(deoxyribonucleotide)m = (deoxyribonucleotide)n+m + AMP + beta-nicotinamide D-nucleotide.</text>
        <dbReference type="EC" id="6.5.1.2"/>
    </reaction>
</comment>
<dbReference type="InterPro" id="IPR003583">
    <property type="entry name" value="Hlx-hairpin-Hlx_DNA-bd_motif"/>
</dbReference>
<evidence type="ECO:0000256" key="13">
    <source>
        <dbReference type="ARBA" id="ARBA00060881"/>
    </source>
</evidence>
<protein>
    <recommendedName>
        <fullName evidence="3 14">DNA ligase</fullName>
        <ecNumber evidence="2 14">6.5.1.2</ecNumber>
    </recommendedName>
    <alternativeName>
        <fullName evidence="14">Polydeoxyribonucleotide synthase [NAD(+)]</fullName>
    </alternativeName>
</protein>
<feature type="binding site" evidence="14">
    <location>
        <position position="508"/>
    </location>
    <ligand>
        <name>Zn(2+)</name>
        <dbReference type="ChEBI" id="CHEBI:29105"/>
    </ligand>
</feature>
<dbReference type="InterPro" id="IPR004150">
    <property type="entry name" value="NAD_DNA_ligase_OB"/>
</dbReference>
<accession>A0A1G2LNJ9</accession>
<dbReference type="NCBIfam" id="NF005932">
    <property type="entry name" value="PRK07956.1"/>
    <property type="match status" value="1"/>
</dbReference>
<feature type="binding site" evidence="14">
    <location>
        <begin position="83"/>
        <end position="84"/>
    </location>
    <ligand>
        <name>NAD(+)</name>
        <dbReference type="ChEBI" id="CHEBI:57540"/>
    </ligand>
</feature>
<dbReference type="Gene3D" id="1.10.150.20">
    <property type="entry name" value="5' to 3' exonuclease, C-terminal subdomain"/>
    <property type="match status" value="2"/>
</dbReference>
<dbReference type="NCBIfam" id="TIGR00575">
    <property type="entry name" value="dnlj"/>
    <property type="match status" value="1"/>
</dbReference>
<dbReference type="InterPro" id="IPR013839">
    <property type="entry name" value="DNAligase_adenylation"/>
</dbReference>
<dbReference type="Proteomes" id="UP000177171">
    <property type="component" value="Unassembled WGS sequence"/>
</dbReference>
<dbReference type="HAMAP" id="MF_01588">
    <property type="entry name" value="DNA_ligase_A"/>
    <property type="match status" value="1"/>
</dbReference>
<keyword evidence="10 14" id="KW-0520">NAD</keyword>
<dbReference type="Gene3D" id="3.30.470.30">
    <property type="entry name" value="DNA ligase/mRNA capping enzyme"/>
    <property type="match status" value="1"/>
</dbReference>
<dbReference type="SMART" id="SM00292">
    <property type="entry name" value="BRCT"/>
    <property type="match status" value="1"/>
</dbReference>
<evidence type="ECO:0000256" key="9">
    <source>
        <dbReference type="ARBA" id="ARBA00022842"/>
    </source>
</evidence>
<dbReference type="EC" id="6.5.1.2" evidence="2 14"/>
<dbReference type="SUPFAM" id="SSF47781">
    <property type="entry name" value="RuvA domain 2-like"/>
    <property type="match status" value="1"/>
</dbReference>
<dbReference type="PANTHER" id="PTHR23389">
    <property type="entry name" value="CHROMOSOME TRANSMISSION FIDELITY FACTOR 18"/>
    <property type="match status" value="1"/>
</dbReference>
<comment type="cofactor">
    <cofactor evidence="14">
        <name>Mg(2+)</name>
        <dbReference type="ChEBI" id="CHEBI:18420"/>
    </cofactor>
    <cofactor evidence="14">
        <name>Mn(2+)</name>
        <dbReference type="ChEBI" id="CHEBI:29035"/>
    </cofactor>
</comment>
<dbReference type="CDD" id="cd00114">
    <property type="entry name" value="LIGANc"/>
    <property type="match status" value="1"/>
</dbReference>
<feature type="binding site" evidence="14">
    <location>
        <position position="478"/>
    </location>
    <ligand>
        <name>Zn(2+)</name>
        <dbReference type="ChEBI" id="CHEBI:29105"/>
    </ligand>
</feature>
<evidence type="ECO:0000256" key="11">
    <source>
        <dbReference type="ARBA" id="ARBA00023204"/>
    </source>
</evidence>
<evidence type="ECO:0000259" key="15">
    <source>
        <dbReference type="PROSITE" id="PS50172"/>
    </source>
</evidence>
<dbReference type="InterPro" id="IPR036420">
    <property type="entry name" value="BRCT_dom_sf"/>
</dbReference>
<feature type="binding site" evidence="14">
    <location>
        <position position="119"/>
    </location>
    <ligand>
        <name>NAD(+)</name>
        <dbReference type="ChEBI" id="CHEBI:57540"/>
    </ligand>
</feature>
<feature type="binding site" evidence="14">
    <location>
        <position position="481"/>
    </location>
    <ligand>
        <name>Zn(2+)</name>
        <dbReference type="ChEBI" id="CHEBI:29105"/>
    </ligand>
</feature>
<evidence type="ECO:0000256" key="4">
    <source>
        <dbReference type="ARBA" id="ARBA00022598"/>
    </source>
</evidence>
<dbReference type="InterPro" id="IPR001357">
    <property type="entry name" value="BRCT_dom"/>
</dbReference>
<dbReference type="GO" id="GO:0003677">
    <property type="term" value="F:DNA binding"/>
    <property type="evidence" value="ECO:0007669"/>
    <property type="project" value="InterPro"/>
</dbReference>
<comment type="similarity">
    <text evidence="13 14">Belongs to the NAD-dependent DNA ligase family. LigA subfamily.</text>
</comment>
<dbReference type="Pfam" id="PF14520">
    <property type="entry name" value="HHH_5"/>
    <property type="match status" value="1"/>
</dbReference>
<dbReference type="GO" id="GO:0003911">
    <property type="term" value="F:DNA ligase (NAD+) activity"/>
    <property type="evidence" value="ECO:0007669"/>
    <property type="project" value="UniProtKB-UniRule"/>
</dbReference>
<dbReference type="SMART" id="SM00278">
    <property type="entry name" value="HhH1"/>
    <property type="match status" value="3"/>
</dbReference>
<keyword evidence="8 14" id="KW-0862">Zinc</keyword>
<dbReference type="GO" id="GO:0006260">
    <property type="term" value="P:DNA replication"/>
    <property type="evidence" value="ECO:0007669"/>
    <property type="project" value="UniProtKB-KW"/>
</dbReference>
<keyword evidence="5 14" id="KW-0235">DNA replication</keyword>
<feature type="binding site" evidence="14">
    <location>
        <position position="503"/>
    </location>
    <ligand>
        <name>Zn(2+)</name>
        <dbReference type="ChEBI" id="CHEBI:29105"/>
    </ligand>
</feature>
<evidence type="ECO:0000256" key="10">
    <source>
        <dbReference type="ARBA" id="ARBA00023027"/>
    </source>
</evidence>
<dbReference type="Gene3D" id="2.40.50.140">
    <property type="entry name" value="Nucleic acid-binding proteins"/>
    <property type="match status" value="1"/>
</dbReference>
<keyword evidence="9 14" id="KW-0460">Magnesium</keyword>
<evidence type="ECO:0000256" key="14">
    <source>
        <dbReference type="HAMAP-Rule" id="MF_01588"/>
    </source>
</evidence>
<dbReference type="SUPFAM" id="SSF50249">
    <property type="entry name" value="Nucleic acid-binding proteins"/>
    <property type="match status" value="1"/>
</dbReference>
<dbReference type="Gene3D" id="3.40.50.10190">
    <property type="entry name" value="BRCT domain"/>
    <property type="match status" value="1"/>
</dbReference>
<evidence type="ECO:0000256" key="12">
    <source>
        <dbReference type="ARBA" id="ARBA00034005"/>
    </source>
</evidence>
<comment type="function">
    <text evidence="1 14">DNA ligase that catalyzes the formation of phosphodiester linkages between 5'-phosphoryl and 3'-hydroxyl groups in double-stranded DNA using NAD as a coenzyme and as the energy source for the reaction. It is essential for DNA replication and repair of damaged DNA.</text>
</comment>
<keyword evidence="4 14" id="KW-0436">Ligase</keyword>
<feature type="domain" description="BRCT" evidence="15">
    <location>
        <begin position="666"/>
        <end position="743"/>
    </location>
</feature>
<evidence type="ECO:0000313" key="17">
    <source>
        <dbReference type="Proteomes" id="UP000177171"/>
    </source>
</evidence>
<proteinExistence type="inferred from homology"/>
<evidence type="ECO:0000256" key="8">
    <source>
        <dbReference type="ARBA" id="ARBA00022833"/>
    </source>
</evidence>
<dbReference type="FunFam" id="2.40.50.140:FF:000012">
    <property type="entry name" value="DNA ligase"/>
    <property type="match status" value="1"/>
</dbReference>
<evidence type="ECO:0000256" key="1">
    <source>
        <dbReference type="ARBA" id="ARBA00004067"/>
    </source>
</evidence>
<dbReference type="Gene3D" id="6.20.10.30">
    <property type="match status" value="1"/>
</dbReference>
<keyword evidence="7 14" id="KW-0227">DNA damage</keyword>
<dbReference type="InterPro" id="IPR012340">
    <property type="entry name" value="NA-bd_OB-fold"/>
</dbReference>
<name>A0A1G2LNJ9_9BACT</name>
<feature type="binding site" evidence="14">
    <location>
        <position position="384"/>
    </location>
    <ligand>
        <name>NAD(+)</name>
        <dbReference type="ChEBI" id="CHEBI:57540"/>
    </ligand>
</feature>
<keyword evidence="11 14" id="KW-0234">DNA repair</keyword>
<dbReference type="PROSITE" id="PS01056">
    <property type="entry name" value="DNA_LIGASE_N2"/>
    <property type="match status" value="1"/>
</dbReference>
<dbReference type="InterPro" id="IPR001679">
    <property type="entry name" value="DNA_ligase"/>
</dbReference>
<dbReference type="Gene3D" id="1.10.287.610">
    <property type="entry name" value="Helix hairpin bin"/>
    <property type="match status" value="1"/>
</dbReference>
<dbReference type="Pfam" id="PF12826">
    <property type="entry name" value="HHH_2"/>
    <property type="match status" value="1"/>
</dbReference>
<keyword evidence="6 14" id="KW-0479">Metal-binding</keyword>
<comment type="caution">
    <text evidence="14">Lacks conserved residue(s) required for the propagation of feature annotation.</text>
</comment>